<feature type="region of interest" description="Disordered" evidence="1">
    <location>
        <begin position="101"/>
        <end position="151"/>
    </location>
</feature>
<feature type="compositionally biased region" description="Basic and acidic residues" evidence="1">
    <location>
        <begin position="107"/>
        <end position="117"/>
    </location>
</feature>
<proteinExistence type="predicted"/>
<evidence type="ECO:0000256" key="1">
    <source>
        <dbReference type="SAM" id="MobiDB-lite"/>
    </source>
</evidence>
<dbReference type="RefSeq" id="WP_220164302.1">
    <property type="nucleotide sequence ID" value="NZ_CP080507.1"/>
</dbReference>
<sequence>MNKRWQVFVACLGIFAAGALCGGVVALRYSRGSGGWHAMERGHIAKQLLDRWTTELNLTPEQQEKIRPILLRGDDEMRKLRSESFRNGTAVMERMQAEVSAVLSPDQRTKLEELQERFRRRLNTRKPREGRGEGRPSKGAGESPPAPPPES</sequence>
<accession>A0A8F9XKN9</accession>
<evidence type="ECO:0000313" key="2">
    <source>
        <dbReference type="EMBL" id="QYM79883.1"/>
    </source>
</evidence>
<protein>
    <recommendedName>
        <fullName evidence="4">Periplasmic heavy metal sensor</fullName>
    </recommendedName>
</protein>
<reference evidence="2" key="1">
    <citation type="submission" date="2021-08" db="EMBL/GenBank/DDBJ databases">
        <title>Genome of a novel bacterium of the phylum Verrucomicrobia, Oleiharenicola sp. KSB-15.</title>
        <authorList>
            <person name="Chung J.-H."/>
            <person name="Ahn J.-H."/>
            <person name="Yoon Y."/>
            <person name="Kim D.-Y."/>
            <person name="An S.-H."/>
            <person name="Park I."/>
            <person name="Yeon J."/>
        </authorList>
    </citation>
    <scope>NUCLEOTIDE SEQUENCE</scope>
    <source>
        <strain evidence="2">KSB-15</strain>
    </source>
</reference>
<dbReference type="AlphaFoldDB" id="A0A8F9XKN9"/>
<dbReference type="Proteomes" id="UP000825051">
    <property type="component" value="Chromosome"/>
</dbReference>
<feature type="compositionally biased region" description="Basic and acidic residues" evidence="1">
    <location>
        <begin position="126"/>
        <end position="136"/>
    </location>
</feature>
<dbReference type="KEGG" id="ole:K0B96_04495"/>
<evidence type="ECO:0000313" key="3">
    <source>
        <dbReference type="Proteomes" id="UP000825051"/>
    </source>
</evidence>
<name>A0A8F9XKN9_9BACT</name>
<gene>
    <name evidence="2" type="ORF">K0B96_04495</name>
</gene>
<dbReference type="EMBL" id="CP080507">
    <property type="protein sequence ID" value="QYM79883.1"/>
    <property type="molecule type" value="Genomic_DNA"/>
</dbReference>
<organism evidence="2 3">
    <name type="scientific">Horticoccus luteus</name>
    <dbReference type="NCBI Taxonomy" id="2862869"/>
    <lineage>
        <taxon>Bacteria</taxon>
        <taxon>Pseudomonadati</taxon>
        <taxon>Verrucomicrobiota</taxon>
        <taxon>Opitutia</taxon>
        <taxon>Opitutales</taxon>
        <taxon>Opitutaceae</taxon>
        <taxon>Horticoccus</taxon>
    </lineage>
</organism>
<keyword evidence="3" id="KW-1185">Reference proteome</keyword>
<evidence type="ECO:0008006" key="4">
    <source>
        <dbReference type="Google" id="ProtNLM"/>
    </source>
</evidence>